<evidence type="ECO:0000256" key="2">
    <source>
        <dbReference type="SAM" id="MobiDB-lite"/>
    </source>
</evidence>
<sequence length="309" mass="36127">MKNKEKSIIRKMKGKENPYTMVSNSVIRDQRLSWKSRGILVYLLSLPDDWTVHINELTKHAPDGRDSIASGLKELKKLGYVELVNVRDDQGRFDRWEYRVYEDPIQKNGDYPPTPPESENPLQDQPGAGQQETDFPQVDFPLVENPHLLKTDFTNDELLQKTNIKEQQQESLEEENQIIPTLQQKNWEKEKNIVVVIQDEILDCLKITTSTKEVTKWIERYGATYIREKLEIVQMQVTNSPLRALRAAIKDNWLHNIDKPNKTSHKLNKGQLEAMELFPPVQAGKYDRFYQVFHEARKTQVEMNTSSMY</sequence>
<evidence type="ECO:0000256" key="1">
    <source>
        <dbReference type="SAM" id="Coils"/>
    </source>
</evidence>
<proteinExistence type="predicted"/>
<organism evidence="3 4">
    <name type="scientific">Sulfoacidibacillus ferrooxidans</name>
    <dbReference type="NCBI Taxonomy" id="2005001"/>
    <lineage>
        <taxon>Bacteria</taxon>
        <taxon>Bacillati</taxon>
        <taxon>Bacillota</taxon>
        <taxon>Bacilli</taxon>
        <taxon>Bacillales</taxon>
        <taxon>Alicyclobacillaceae</taxon>
        <taxon>Sulfoacidibacillus</taxon>
    </lineage>
</organism>
<feature type="compositionally biased region" description="Polar residues" evidence="2">
    <location>
        <begin position="120"/>
        <end position="134"/>
    </location>
</feature>
<dbReference type="InterPro" id="IPR053162">
    <property type="entry name" value="DnaD"/>
</dbReference>
<dbReference type="EMBL" id="JALBUF010000037">
    <property type="protein sequence ID" value="MCI0184920.1"/>
    <property type="molecule type" value="Genomic_DNA"/>
</dbReference>
<comment type="caution">
    <text evidence="3">The sequence shown here is derived from an EMBL/GenBank/DDBJ whole genome shotgun (WGS) entry which is preliminary data.</text>
</comment>
<dbReference type="Proteomes" id="UP001139263">
    <property type="component" value="Unassembled WGS sequence"/>
</dbReference>
<reference evidence="3" key="1">
    <citation type="submission" date="2022-03" db="EMBL/GenBank/DDBJ databases">
        <title>Draft Genome Sequence of Firmicute Strain S0AB, a Heterotrophic Iron/Sulfur-Oxidizing Extreme Acidophile.</title>
        <authorList>
            <person name="Vergara E."/>
            <person name="Pakostova E."/>
            <person name="Johnson D.B."/>
            <person name="Holmes D.S."/>
        </authorList>
    </citation>
    <scope>NUCLEOTIDE SEQUENCE</scope>
    <source>
        <strain evidence="3">S0AB</strain>
    </source>
</reference>
<evidence type="ECO:0000313" key="4">
    <source>
        <dbReference type="Proteomes" id="UP001139263"/>
    </source>
</evidence>
<gene>
    <name evidence="3" type="ORF">MM817_03217</name>
</gene>
<keyword evidence="1" id="KW-0175">Coiled coil</keyword>
<dbReference type="AlphaFoldDB" id="A0A9X1VBX2"/>
<name>A0A9X1VBX2_9BACL</name>
<protein>
    <recommendedName>
        <fullName evidence="5">Helix-turn-helix domain-containing protein</fullName>
    </recommendedName>
</protein>
<dbReference type="PANTHER" id="PTHR37293:SF9">
    <property type="entry name" value="PHI ETA ORF 22-LIKE PROTEIN"/>
    <property type="match status" value="1"/>
</dbReference>
<evidence type="ECO:0000313" key="3">
    <source>
        <dbReference type="EMBL" id="MCI0184920.1"/>
    </source>
</evidence>
<accession>A0A9X1VBX2</accession>
<evidence type="ECO:0008006" key="5">
    <source>
        <dbReference type="Google" id="ProtNLM"/>
    </source>
</evidence>
<feature type="region of interest" description="Disordered" evidence="2">
    <location>
        <begin position="104"/>
        <end position="134"/>
    </location>
</feature>
<dbReference type="PANTHER" id="PTHR37293">
    <property type="entry name" value="PHAGE REPLICATION PROTEIN-RELATED"/>
    <property type="match status" value="1"/>
</dbReference>
<keyword evidence="4" id="KW-1185">Reference proteome</keyword>
<feature type="coiled-coil region" evidence="1">
    <location>
        <begin position="155"/>
        <end position="185"/>
    </location>
</feature>
<dbReference type="RefSeq" id="WP_241716984.1">
    <property type="nucleotide sequence ID" value="NZ_JALBUF010000037.1"/>
</dbReference>